<comment type="caution">
    <text evidence="2">The sequence shown here is derived from an EMBL/GenBank/DDBJ whole genome shotgun (WGS) entry which is preliminary data.</text>
</comment>
<protein>
    <submittedName>
        <fullName evidence="2">Uncharacterized protein</fullName>
    </submittedName>
</protein>
<evidence type="ECO:0000313" key="3">
    <source>
        <dbReference type="Proteomes" id="UP000481739"/>
    </source>
</evidence>
<dbReference type="SUPFAM" id="SSF88874">
    <property type="entry name" value="Receptor-binding domain of short tail fibre protein gp12"/>
    <property type="match status" value="1"/>
</dbReference>
<dbReference type="Proteomes" id="UP000481739">
    <property type="component" value="Unassembled WGS sequence"/>
</dbReference>
<evidence type="ECO:0000313" key="2">
    <source>
        <dbReference type="EMBL" id="MQL47142.1"/>
    </source>
</evidence>
<reference evidence="2 3" key="1">
    <citation type="journal article" date="2019" name="Nature">
        <title>A new antibiotic selectively kills Gram-negative pathogens.</title>
        <authorList>
            <person name="Imai Y."/>
            <person name="Meyer K.J."/>
            <person name="Iinishi A."/>
            <person name="Favre-Godal Q."/>
            <person name="Green R."/>
            <person name="Manuse S."/>
            <person name="Caboni M."/>
            <person name="Mori M."/>
            <person name="Niles S."/>
            <person name="Ghiglieri M."/>
            <person name="Honrao C."/>
            <person name="Ma X."/>
            <person name="Guo J.J."/>
            <person name="Makriyannis A."/>
            <person name="Linares-Otoya L."/>
            <person name="Boehringer N."/>
            <person name="Wuisan Z.G."/>
            <person name="Kaur H."/>
            <person name="Wu R."/>
            <person name="Mateus A."/>
            <person name="Typas A."/>
            <person name="Savitski M.M."/>
            <person name="Espinoza J.L."/>
            <person name="O'Rourke A."/>
            <person name="Nelson K.E."/>
            <person name="Hiller S."/>
            <person name="Noinaj N."/>
            <person name="Schaeberle T.F."/>
            <person name="D'Onofrio A."/>
            <person name="Lewis K."/>
        </authorList>
    </citation>
    <scope>NUCLEOTIDE SEQUENCE [LARGE SCALE GENOMIC DNA]</scope>
    <source>
        <strain evidence="2 3">HGB 1456</strain>
    </source>
</reference>
<name>A0A7C9KBW5_9GAMM</name>
<sequence>MIVMFSGSSIPDGWALCDGKTDGTPNLINRFIMGGTTQDINGHSSNLFSGNKNDKKFTFTSENQSVHIRGNTEGHSLTPGENGKHSHIQGETYEYHEFCHHDYHNAGRTVFVSGGGTGSTEPTYAPHTAIDGNGDPHSHPINLTSGEHNHKNNVTVPYYILAFIMKL</sequence>
<evidence type="ECO:0000256" key="1">
    <source>
        <dbReference type="SAM" id="MobiDB-lite"/>
    </source>
</evidence>
<feature type="region of interest" description="Disordered" evidence="1">
    <location>
        <begin position="62"/>
        <end position="87"/>
    </location>
</feature>
<gene>
    <name evidence="2" type="ORF">GEA64_03665</name>
</gene>
<dbReference type="EMBL" id="WHZZ01000001">
    <property type="protein sequence ID" value="MQL47142.1"/>
    <property type="molecule type" value="Genomic_DNA"/>
</dbReference>
<organism evidence="2 3">
    <name type="scientific">Photorhabdus khanii</name>
    <dbReference type="NCBI Taxonomy" id="1004150"/>
    <lineage>
        <taxon>Bacteria</taxon>
        <taxon>Pseudomonadati</taxon>
        <taxon>Pseudomonadota</taxon>
        <taxon>Gammaproteobacteria</taxon>
        <taxon>Enterobacterales</taxon>
        <taxon>Morganellaceae</taxon>
        <taxon>Photorhabdus</taxon>
    </lineage>
</organism>
<dbReference type="AlphaFoldDB" id="A0A7C9KBW5"/>
<proteinExistence type="predicted"/>
<accession>A0A7C9KBW5</accession>